<evidence type="ECO:0000313" key="2">
    <source>
        <dbReference type="Proteomes" id="UP000032142"/>
    </source>
</evidence>
<organism evidence="1 2">
    <name type="scientific">Gossypium arboreum</name>
    <name type="common">Tree cotton</name>
    <name type="synonym">Gossypium nanking</name>
    <dbReference type="NCBI Taxonomy" id="29729"/>
    <lineage>
        <taxon>Eukaryota</taxon>
        <taxon>Viridiplantae</taxon>
        <taxon>Streptophyta</taxon>
        <taxon>Embryophyta</taxon>
        <taxon>Tracheophyta</taxon>
        <taxon>Spermatophyta</taxon>
        <taxon>Magnoliopsida</taxon>
        <taxon>eudicotyledons</taxon>
        <taxon>Gunneridae</taxon>
        <taxon>Pentapetalae</taxon>
        <taxon>rosids</taxon>
        <taxon>malvids</taxon>
        <taxon>Malvales</taxon>
        <taxon>Malvaceae</taxon>
        <taxon>Malvoideae</taxon>
        <taxon>Gossypium</taxon>
    </lineage>
</organism>
<keyword evidence="2" id="KW-1185">Reference proteome</keyword>
<proteinExistence type="predicted"/>
<gene>
    <name evidence="1" type="ORF">F383_27255</name>
</gene>
<accession>A0A0B0PGF3</accession>
<dbReference type="EMBL" id="KN421817">
    <property type="protein sequence ID" value="KHG22451.1"/>
    <property type="molecule type" value="Genomic_DNA"/>
</dbReference>
<protein>
    <submittedName>
        <fullName evidence="1">Uncharacterized protein</fullName>
    </submittedName>
</protein>
<dbReference type="Proteomes" id="UP000032142">
    <property type="component" value="Unassembled WGS sequence"/>
</dbReference>
<evidence type="ECO:0000313" key="1">
    <source>
        <dbReference type="EMBL" id="KHG22451.1"/>
    </source>
</evidence>
<name>A0A0B0PGF3_GOSAR</name>
<sequence>MRPIIYYT</sequence>
<reference evidence="2" key="1">
    <citation type="submission" date="2014-09" db="EMBL/GenBank/DDBJ databases">
        <authorList>
            <person name="Mudge J."/>
            <person name="Ramaraj T."/>
            <person name="Lindquist I.E."/>
            <person name="Bharti A.K."/>
            <person name="Sundararajan A."/>
            <person name="Cameron C.T."/>
            <person name="Woodward J.E."/>
            <person name="May G.D."/>
            <person name="Brubaker C."/>
            <person name="Broadhvest J."/>
            <person name="Wilkins T.A."/>
        </authorList>
    </citation>
    <scope>NUCLEOTIDE SEQUENCE</scope>
    <source>
        <strain evidence="2">cv. AKA8401</strain>
    </source>
</reference>